<dbReference type="InterPro" id="IPR025269">
    <property type="entry name" value="SAM-like_dom"/>
</dbReference>
<dbReference type="Gene3D" id="1.10.150.130">
    <property type="match status" value="1"/>
</dbReference>
<dbReference type="OrthoDB" id="9806835at2"/>
<evidence type="ECO:0000313" key="6">
    <source>
        <dbReference type="Proteomes" id="UP000266118"/>
    </source>
</evidence>
<keyword evidence="2" id="KW-0238">DNA-binding</keyword>
<dbReference type="RefSeq" id="WP_119990085.1">
    <property type="nucleotide sequence ID" value="NZ_CP032489.1"/>
</dbReference>
<dbReference type="CDD" id="cd01185">
    <property type="entry name" value="INTN1_C_like"/>
    <property type="match status" value="1"/>
</dbReference>
<protein>
    <submittedName>
        <fullName evidence="5">Site-specific integrase</fullName>
    </submittedName>
</protein>
<feature type="domain" description="Tyr recombinase" evidence="4">
    <location>
        <begin position="184"/>
        <end position="335"/>
    </location>
</feature>
<dbReference type="Pfam" id="PF17293">
    <property type="entry name" value="Arm-DNA-bind_5"/>
    <property type="match status" value="1"/>
</dbReference>
<dbReference type="PROSITE" id="PS51898">
    <property type="entry name" value="TYR_RECOMBINASE"/>
    <property type="match status" value="1"/>
</dbReference>
<dbReference type="EMBL" id="CP032489">
    <property type="protein sequence ID" value="AYD48896.1"/>
    <property type="molecule type" value="Genomic_DNA"/>
</dbReference>
<dbReference type="GO" id="GO:0006310">
    <property type="term" value="P:DNA recombination"/>
    <property type="evidence" value="ECO:0007669"/>
    <property type="project" value="UniProtKB-KW"/>
</dbReference>
<dbReference type="InterPro" id="IPR010998">
    <property type="entry name" value="Integrase_recombinase_N"/>
</dbReference>
<name>A0A386HU69_9BACT</name>
<accession>A0A386HU69</accession>
<keyword evidence="3" id="KW-0233">DNA recombination</keyword>
<evidence type="ECO:0000259" key="4">
    <source>
        <dbReference type="PROSITE" id="PS51898"/>
    </source>
</evidence>
<evidence type="ECO:0000256" key="3">
    <source>
        <dbReference type="ARBA" id="ARBA00023172"/>
    </source>
</evidence>
<proteinExistence type="inferred from homology"/>
<dbReference type="PANTHER" id="PTHR30349:SF64">
    <property type="entry name" value="PROPHAGE INTEGRASE INTD-RELATED"/>
    <property type="match status" value="1"/>
</dbReference>
<dbReference type="Gene3D" id="1.10.443.10">
    <property type="entry name" value="Intergrase catalytic core"/>
    <property type="match status" value="1"/>
</dbReference>
<keyword evidence="6" id="KW-1185">Reference proteome</keyword>
<evidence type="ECO:0000256" key="2">
    <source>
        <dbReference type="ARBA" id="ARBA00023125"/>
    </source>
</evidence>
<dbReference type="KEGG" id="ark:D6B99_15535"/>
<gene>
    <name evidence="5" type="ORF">D6B99_15535</name>
</gene>
<dbReference type="Pfam" id="PF13102">
    <property type="entry name" value="Phage_int_SAM_5"/>
    <property type="match status" value="1"/>
</dbReference>
<dbReference type="InterPro" id="IPR011010">
    <property type="entry name" value="DNA_brk_join_enz"/>
</dbReference>
<dbReference type="GO" id="GO:0003677">
    <property type="term" value="F:DNA binding"/>
    <property type="evidence" value="ECO:0007669"/>
    <property type="project" value="UniProtKB-KW"/>
</dbReference>
<dbReference type="AlphaFoldDB" id="A0A386HU69"/>
<sequence length="335" mass="38237">MSVILRKRKNSDGTVSLLLDVYNNGKRNYEFLKHLKLDKGTTLIERQTNKEKLETAKKIATNRANELEANNYKIVSDTGKKADVVQWMQNYVDAYKLKDKRNMQGALNRFSSFLTDLRLTGLTFSELSENLIIDFRNYLNNTSIGEGGASYFARFKKMVRRAYKEGLMFKNPCEDVKTIRHDARKKDVLTLKEIQLISQTNCQSTEVKNAFLFSCMTGLRWCDVKALQWKNFNAADGKIKVVQGKTQKEIWQNLNSTALTILQRQKKGGQTIFNLPSAYGANKTLKALVKRAGIDKKITWHNSRHSFGTNLILNDVGVLTASKMLVHSTLAHTQR</sequence>
<dbReference type="Pfam" id="PF00589">
    <property type="entry name" value="Phage_integrase"/>
    <property type="match status" value="1"/>
</dbReference>
<dbReference type="InterPro" id="IPR035386">
    <property type="entry name" value="Arm-DNA-bind_5"/>
</dbReference>
<comment type="similarity">
    <text evidence="1">Belongs to the 'phage' integrase family.</text>
</comment>
<dbReference type="InterPro" id="IPR002104">
    <property type="entry name" value="Integrase_catalytic"/>
</dbReference>
<reference evidence="5 6" key="1">
    <citation type="submission" date="2018-09" db="EMBL/GenBank/DDBJ databases">
        <title>Arachidicoccus sp. nov., a bacterium isolated from soil.</title>
        <authorList>
            <person name="Weon H.-Y."/>
            <person name="Kwon S.-W."/>
            <person name="Lee S.A."/>
        </authorList>
    </citation>
    <scope>NUCLEOTIDE SEQUENCE [LARGE SCALE GENOMIC DNA]</scope>
    <source>
        <strain evidence="5 6">KIS59-12</strain>
    </source>
</reference>
<dbReference type="PANTHER" id="PTHR30349">
    <property type="entry name" value="PHAGE INTEGRASE-RELATED"/>
    <property type="match status" value="1"/>
</dbReference>
<evidence type="ECO:0000313" key="5">
    <source>
        <dbReference type="EMBL" id="AYD48896.1"/>
    </source>
</evidence>
<dbReference type="InterPro" id="IPR050090">
    <property type="entry name" value="Tyrosine_recombinase_XerCD"/>
</dbReference>
<dbReference type="Proteomes" id="UP000266118">
    <property type="component" value="Chromosome"/>
</dbReference>
<evidence type="ECO:0000256" key="1">
    <source>
        <dbReference type="ARBA" id="ARBA00008857"/>
    </source>
</evidence>
<dbReference type="GO" id="GO:0015074">
    <property type="term" value="P:DNA integration"/>
    <property type="evidence" value="ECO:0007669"/>
    <property type="project" value="InterPro"/>
</dbReference>
<dbReference type="SUPFAM" id="SSF56349">
    <property type="entry name" value="DNA breaking-rejoining enzymes"/>
    <property type="match status" value="1"/>
</dbReference>
<organism evidence="5 6">
    <name type="scientific">Arachidicoccus soli</name>
    <dbReference type="NCBI Taxonomy" id="2341117"/>
    <lineage>
        <taxon>Bacteria</taxon>
        <taxon>Pseudomonadati</taxon>
        <taxon>Bacteroidota</taxon>
        <taxon>Chitinophagia</taxon>
        <taxon>Chitinophagales</taxon>
        <taxon>Chitinophagaceae</taxon>
        <taxon>Arachidicoccus</taxon>
    </lineage>
</organism>
<dbReference type="InterPro" id="IPR013762">
    <property type="entry name" value="Integrase-like_cat_sf"/>
</dbReference>